<dbReference type="Gene3D" id="3.80.10.10">
    <property type="entry name" value="Ribonuclease Inhibitor"/>
    <property type="match status" value="1"/>
</dbReference>
<name>A0AAD5ID72_ACENE</name>
<proteinExistence type="inferred from homology"/>
<comment type="similarity">
    <text evidence="1">Belongs to the RLP family.</text>
</comment>
<evidence type="ECO:0000256" key="4">
    <source>
        <dbReference type="ARBA" id="ARBA00023170"/>
    </source>
</evidence>
<organism evidence="7 8">
    <name type="scientific">Acer negundo</name>
    <name type="common">Box elder</name>
    <dbReference type="NCBI Taxonomy" id="4023"/>
    <lineage>
        <taxon>Eukaryota</taxon>
        <taxon>Viridiplantae</taxon>
        <taxon>Streptophyta</taxon>
        <taxon>Embryophyta</taxon>
        <taxon>Tracheophyta</taxon>
        <taxon>Spermatophyta</taxon>
        <taxon>Magnoliopsida</taxon>
        <taxon>eudicotyledons</taxon>
        <taxon>Gunneridae</taxon>
        <taxon>Pentapetalae</taxon>
        <taxon>rosids</taxon>
        <taxon>malvids</taxon>
        <taxon>Sapindales</taxon>
        <taxon>Sapindaceae</taxon>
        <taxon>Hippocastanoideae</taxon>
        <taxon>Acereae</taxon>
        <taxon>Acer</taxon>
    </lineage>
</organism>
<evidence type="ECO:0000313" key="7">
    <source>
        <dbReference type="EMBL" id="KAI9160684.1"/>
    </source>
</evidence>
<comment type="caution">
    <text evidence="7">The sequence shown here is derived from an EMBL/GenBank/DDBJ whole genome shotgun (WGS) entry which is preliminary data.</text>
</comment>
<dbReference type="InterPro" id="IPR051502">
    <property type="entry name" value="RLP_Defense_Trigger"/>
</dbReference>
<reference evidence="7" key="2">
    <citation type="submission" date="2023-02" db="EMBL/GenBank/DDBJ databases">
        <authorList>
            <person name="Swenson N.G."/>
            <person name="Wegrzyn J.L."/>
            <person name="Mcevoy S.L."/>
        </authorList>
    </citation>
    <scope>NUCLEOTIDE SEQUENCE</scope>
    <source>
        <strain evidence="7">91603</strain>
        <tissue evidence="7">Leaf</tissue>
    </source>
</reference>
<dbReference type="PANTHER" id="PTHR48062">
    <property type="entry name" value="RECEPTOR-LIKE PROTEIN 14"/>
    <property type="match status" value="1"/>
</dbReference>
<sequence>MPNNHLEGPIPLEFCRLNNHEVLDLIGNSISGSLPSCFSPPSITQVHLSKNRLPHLTYLTLSNNNFEGEVPTQLCKLKQLRLADISHNNLYGHFHPCLDVTALHDSDHDIVSPSSISMPPVGTISMPTTEGPNSGPPIRKEDTVEFRIKYKAYSGPPMGKEETVEFRTKNNSYFYQGKVLTGKLELISRPIPPTFARLRQIESLDLSYNNLNGKIPPQLVELYTLSFFSVAHNNLSGNIPKSTQFCTYGDNGFEGNPFLYELPLSKSCDTTTSPSSPMPRASTDNGEDNDLMDIFYISFTVSYIIVLLGIAAVLYINPYRRRSWFYLLKHGCPPAIIMLPTTSLIDFVIEMFPSQSAPFTVVHTLELPQSIDSSTSLQAKVHQVPSTPATVILESPTAAVATPNNSTTIDITAGTPATVSSAPGSIPPPMSASSQ</sequence>
<evidence type="ECO:0000313" key="8">
    <source>
        <dbReference type="Proteomes" id="UP001064489"/>
    </source>
</evidence>
<dbReference type="InterPro" id="IPR001611">
    <property type="entry name" value="Leu-rich_rpt"/>
</dbReference>
<protein>
    <submittedName>
        <fullName evidence="7">Uncharacterized protein</fullName>
    </submittedName>
</protein>
<evidence type="ECO:0000256" key="2">
    <source>
        <dbReference type="ARBA" id="ARBA00022614"/>
    </source>
</evidence>
<feature type="region of interest" description="Disordered" evidence="5">
    <location>
        <begin position="415"/>
        <end position="435"/>
    </location>
</feature>
<dbReference type="Pfam" id="PF00560">
    <property type="entry name" value="LRR_1"/>
    <property type="match status" value="2"/>
</dbReference>
<evidence type="ECO:0000256" key="6">
    <source>
        <dbReference type="SAM" id="Phobius"/>
    </source>
</evidence>
<accession>A0AAD5ID72</accession>
<dbReference type="EMBL" id="JAJSOW010000106">
    <property type="protein sequence ID" value="KAI9160684.1"/>
    <property type="molecule type" value="Genomic_DNA"/>
</dbReference>
<dbReference type="Proteomes" id="UP001064489">
    <property type="component" value="Chromosome 2"/>
</dbReference>
<gene>
    <name evidence="7" type="ORF">LWI28_010631</name>
</gene>
<keyword evidence="6" id="KW-1133">Transmembrane helix</keyword>
<evidence type="ECO:0000256" key="3">
    <source>
        <dbReference type="ARBA" id="ARBA00022737"/>
    </source>
</evidence>
<dbReference type="AlphaFoldDB" id="A0AAD5ID72"/>
<evidence type="ECO:0000256" key="1">
    <source>
        <dbReference type="ARBA" id="ARBA00009592"/>
    </source>
</evidence>
<dbReference type="PANTHER" id="PTHR48062:SF21">
    <property type="entry name" value="RECEPTOR-LIKE PROTEIN 12"/>
    <property type="match status" value="1"/>
</dbReference>
<keyword evidence="8" id="KW-1185">Reference proteome</keyword>
<reference evidence="7" key="1">
    <citation type="journal article" date="2022" name="Plant J.">
        <title>Strategies of tolerance reflected in two North American maple genomes.</title>
        <authorList>
            <person name="McEvoy S.L."/>
            <person name="Sezen U.U."/>
            <person name="Trouern-Trend A."/>
            <person name="McMahon S.M."/>
            <person name="Schaberg P.G."/>
            <person name="Yang J."/>
            <person name="Wegrzyn J.L."/>
            <person name="Swenson N.G."/>
        </authorList>
    </citation>
    <scope>NUCLEOTIDE SEQUENCE</scope>
    <source>
        <strain evidence="7">91603</strain>
    </source>
</reference>
<dbReference type="SUPFAM" id="SSF52047">
    <property type="entry name" value="RNI-like"/>
    <property type="match status" value="1"/>
</dbReference>
<keyword evidence="3" id="KW-0677">Repeat</keyword>
<keyword evidence="6" id="KW-0812">Transmembrane</keyword>
<feature type="transmembrane region" description="Helical" evidence="6">
    <location>
        <begin position="294"/>
        <end position="316"/>
    </location>
</feature>
<keyword evidence="6" id="KW-0472">Membrane</keyword>
<feature type="compositionally biased region" description="Pro residues" evidence="5">
    <location>
        <begin position="425"/>
        <end position="435"/>
    </location>
</feature>
<keyword evidence="4" id="KW-0675">Receptor</keyword>
<keyword evidence="2" id="KW-0433">Leucine-rich repeat</keyword>
<evidence type="ECO:0000256" key="5">
    <source>
        <dbReference type="SAM" id="MobiDB-lite"/>
    </source>
</evidence>
<dbReference type="InterPro" id="IPR032675">
    <property type="entry name" value="LRR_dom_sf"/>
</dbReference>